<sequence>MLYIMKSQSNEAIYREGDLMEEFIRINLDAEKIYMKVYVNDLYLQDFYTLGRSSASNFLNQFLVKGKNIIEISIVPSEKNDDVSKENFDIQIDVEKKTGEIITTLLKEKVEIGDLELDDDNSFKYRHEFEYDGFDLKPWLVKLQPFTDEEALKFTRHVIDVVIKKDLNAFMNLKKYTTEILSTAFSVPDYKRELLDIVKECLINGELEKTEIKDHEFVFNSCLDNKVYHVYVEPDKTLDINKGIEKYDFRPRDLLLFRRINGQGGMLSLAFSIAKINGEFASFI</sequence>
<evidence type="ECO:0000313" key="2">
    <source>
        <dbReference type="Proteomes" id="UP000257039"/>
    </source>
</evidence>
<proteinExistence type="predicted"/>
<name>A0A4P9VIC6_9GAMM</name>
<dbReference type="EMBL" id="NDXW01000001">
    <property type="protein sequence ID" value="RDH42276.1"/>
    <property type="molecule type" value="Genomic_DNA"/>
</dbReference>
<gene>
    <name evidence="1" type="ORF">B9G39_01795</name>
</gene>
<keyword evidence="2" id="KW-1185">Reference proteome</keyword>
<organism evidence="1 2">
    <name type="scientific">Zooshikella ganghwensis</name>
    <dbReference type="NCBI Taxonomy" id="202772"/>
    <lineage>
        <taxon>Bacteria</taxon>
        <taxon>Pseudomonadati</taxon>
        <taxon>Pseudomonadota</taxon>
        <taxon>Gammaproteobacteria</taxon>
        <taxon>Oceanospirillales</taxon>
        <taxon>Zooshikellaceae</taxon>
        <taxon>Zooshikella</taxon>
    </lineage>
</organism>
<dbReference type="Proteomes" id="UP000257039">
    <property type="component" value="Unassembled WGS sequence"/>
</dbReference>
<evidence type="ECO:0000313" key="1">
    <source>
        <dbReference type="EMBL" id="RDH42276.1"/>
    </source>
</evidence>
<comment type="caution">
    <text evidence="1">The sequence shown here is derived from an EMBL/GenBank/DDBJ whole genome shotgun (WGS) entry which is preliminary data.</text>
</comment>
<protein>
    <submittedName>
        <fullName evidence="1">Uncharacterized protein</fullName>
    </submittedName>
</protein>
<dbReference type="AlphaFoldDB" id="A0A4P9VIC6"/>
<accession>A0A4P9VIC6</accession>
<reference evidence="1 2" key="1">
    <citation type="submission" date="2017-04" db="EMBL/GenBank/DDBJ databases">
        <title>Draft genome sequence of Zooshikella ganghwensis VG4 isolated from Red Sea sediments.</title>
        <authorList>
            <person name="Rehman Z."/>
            <person name="Alam I."/>
            <person name="Kamau A."/>
            <person name="Bajic V."/>
            <person name="Leiknes T."/>
        </authorList>
    </citation>
    <scope>NUCLEOTIDE SEQUENCE [LARGE SCALE GENOMIC DNA]</scope>
    <source>
        <strain evidence="1 2">VG4</strain>
    </source>
</reference>